<dbReference type="InterPro" id="IPR037217">
    <property type="entry name" value="Trp/Indoleamine_2_3_dOase-like"/>
</dbReference>
<evidence type="ECO:0000313" key="6">
    <source>
        <dbReference type="Proteomes" id="UP000009168"/>
    </source>
</evidence>
<keyword evidence="3 4" id="KW-0408">Iron</keyword>
<comment type="similarity">
    <text evidence="1">Belongs to the indoleamine 2,3-dioxygenase family.</text>
</comment>
<dbReference type="EMBL" id="GG662720">
    <property type="protein sequence ID" value="EAR86281.2"/>
    <property type="molecule type" value="Genomic_DNA"/>
</dbReference>
<dbReference type="SUPFAM" id="SSF140959">
    <property type="entry name" value="Indolic compounds 2,3-dioxygenase-like"/>
    <property type="match status" value="1"/>
</dbReference>
<dbReference type="GO" id="GO:0046872">
    <property type="term" value="F:metal ion binding"/>
    <property type="evidence" value="ECO:0007669"/>
    <property type="project" value="UniProtKB-KW"/>
</dbReference>
<protein>
    <submittedName>
        <fullName evidence="5">Indoleamine 2,3-dioxygenase family protein</fullName>
    </submittedName>
</protein>
<name>Q22MG8_TETTS</name>
<evidence type="ECO:0000256" key="1">
    <source>
        <dbReference type="ARBA" id="ARBA00007119"/>
    </source>
</evidence>
<dbReference type="OrthoDB" id="10262710at2759"/>
<dbReference type="PANTHER" id="PTHR28657:SF3">
    <property type="entry name" value="INDOLEAMINE 2,3-DIOXYGENASE"/>
    <property type="match status" value="1"/>
</dbReference>
<dbReference type="HOGENOM" id="CLU_033932_0_0_1"/>
<evidence type="ECO:0000256" key="4">
    <source>
        <dbReference type="PIRSR" id="PIRSR600898-1"/>
    </source>
</evidence>
<keyword evidence="4" id="KW-0349">Heme</keyword>
<organism evidence="5 6">
    <name type="scientific">Tetrahymena thermophila (strain SB210)</name>
    <dbReference type="NCBI Taxonomy" id="312017"/>
    <lineage>
        <taxon>Eukaryota</taxon>
        <taxon>Sar</taxon>
        <taxon>Alveolata</taxon>
        <taxon>Ciliophora</taxon>
        <taxon>Intramacronucleata</taxon>
        <taxon>Oligohymenophorea</taxon>
        <taxon>Hymenostomatida</taxon>
        <taxon>Tetrahymenina</taxon>
        <taxon>Tetrahymenidae</taxon>
        <taxon>Tetrahymena</taxon>
    </lineage>
</organism>
<dbReference type="PANTHER" id="PTHR28657">
    <property type="entry name" value="INDOLEAMINE 2,3-DIOXYGENASE"/>
    <property type="match status" value="1"/>
</dbReference>
<evidence type="ECO:0000256" key="3">
    <source>
        <dbReference type="ARBA" id="ARBA00023004"/>
    </source>
</evidence>
<dbReference type="InParanoid" id="Q22MG8"/>
<dbReference type="RefSeq" id="XP_977052.2">
    <property type="nucleotide sequence ID" value="XM_971959.3"/>
</dbReference>
<evidence type="ECO:0000313" key="5">
    <source>
        <dbReference type="EMBL" id="EAR86281.2"/>
    </source>
</evidence>
<proteinExistence type="inferred from homology"/>
<dbReference type="Gene3D" id="1.20.58.480">
    <property type="match status" value="1"/>
</dbReference>
<dbReference type="AlphaFoldDB" id="Q22MG8"/>
<keyword evidence="2 4" id="KW-0479">Metal-binding</keyword>
<dbReference type="KEGG" id="tet:TTHERM_00035520"/>
<dbReference type="GO" id="GO:0016702">
    <property type="term" value="F:oxidoreductase activity, acting on single donors with incorporation of molecular oxygen, incorporation of two atoms of oxygen"/>
    <property type="evidence" value="ECO:0007669"/>
    <property type="project" value="UniProtKB-ARBA"/>
</dbReference>
<sequence>MFLSRFTNSSKMLHCISRMNSSTFKILNDIPKDNTVPQFTVGRKNGFLPWGAPLARLPEPFQIIDEILDEAPYYKRDGTPGKLATGSFGEYVREKLPLLDVSNIKDSALLFALYRDYTFLTSQYILEPCHLHYIATKSKDYGLGRSRLPANIAIPLVSLAKQLGAKPFMEYTCYATYNWQKIDPTGNCDAQNIKLVRHLEGSQHETGFVAVHIAMVQHSGELVSNVQDVLDAVEKRDREEFDICLKKMLTTTKIINVKMDTMWEYSSPKAYNNFRTYIMGTKSQPMFPNGVVYEGVSEEPTFYRGESGANDSIVPTIDNLLELTDTMPDNPFTAILKDFRTYRPVNHNAYLSYVEEKAKSIGVRAFATQDSNSTVLYQALLDQVSEFRERHWRFTKNYILKYSKHPRATGGSPIITWLPNQLATVMQAIVNIQNFIKEDELSHENKQLYVELTKKADTQLRILRREVEELKKDYPGQDIDFQEVEGYKPKKVETQSAATFGQAKPAVA</sequence>
<dbReference type="Pfam" id="PF01231">
    <property type="entry name" value="IDO"/>
    <property type="match status" value="1"/>
</dbReference>
<reference evidence="6" key="1">
    <citation type="journal article" date="2006" name="PLoS Biol.">
        <title>Macronuclear genome sequence of the ciliate Tetrahymena thermophila, a model eukaryote.</title>
        <authorList>
            <person name="Eisen J.A."/>
            <person name="Coyne R.S."/>
            <person name="Wu M."/>
            <person name="Wu D."/>
            <person name="Thiagarajan M."/>
            <person name="Wortman J.R."/>
            <person name="Badger J.H."/>
            <person name="Ren Q."/>
            <person name="Amedeo P."/>
            <person name="Jones K.M."/>
            <person name="Tallon L.J."/>
            <person name="Delcher A.L."/>
            <person name="Salzberg S.L."/>
            <person name="Silva J.C."/>
            <person name="Haas B.J."/>
            <person name="Majoros W.H."/>
            <person name="Farzad M."/>
            <person name="Carlton J.M."/>
            <person name="Smith R.K. Jr."/>
            <person name="Garg J."/>
            <person name="Pearlman R.E."/>
            <person name="Karrer K.M."/>
            <person name="Sun L."/>
            <person name="Manning G."/>
            <person name="Elde N.C."/>
            <person name="Turkewitz A.P."/>
            <person name="Asai D.J."/>
            <person name="Wilkes D.E."/>
            <person name="Wang Y."/>
            <person name="Cai H."/>
            <person name="Collins K."/>
            <person name="Stewart B.A."/>
            <person name="Lee S.R."/>
            <person name="Wilamowska K."/>
            <person name="Weinberg Z."/>
            <person name="Ruzzo W.L."/>
            <person name="Wloga D."/>
            <person name="Gaertig J."/>
            <person name="Frankel J."/>
            <person name="Tsao C.-C."/>
            <person name="Gorovsky M.A."/>
            <person name="Keeling P.J."/>
            <person name="Waller R.F."/>
            <person name="Patron N.J."/>
            <person name="Cherry J.M."/>
            <person name="Stover N.A."/>
            <person name="Krieger C.J."/>
            <person name="del Toro C."/>
            <person name="Ryder H.F."/>
            <person name="Williamson S.C."/>
            <person name="Barbeau R.A."/>
            <person name="Hamilton E.P."/>
            <person name="Orias E."/>
        </authorList>
    </citation>
    <scope>NUCLEOTIDE SEQUENCE [LARGE SCALE GENOMIC DNA]</scope>
    <source>
        <strain evidence="6">SB210</strain>
    </source>
</reference>
<accession>Q22MG8</accession>
<evidence type="ECO:0000256" key="2">
    <source>
        <dbReference type="ARBA" id="ARBA00022723"/>
    </source>
</evidence>
<feature type="binding site" description="proximal binding residue" evidence="4">
    <location>
        <position position="391"/>
    </location>
    <ligand>
        <name>heme b</name>
        <dbReference type="ChEBI" id="CHEBI:60344"/>
    </ligand>
    <ligandPart>
        <name>Fe</name>
        <dbReference type="ChEBI" id="CHEBI:18248"/>
    </ligandPart>
</feature>
<keyword evidence="6" id="KW-1185">Reference proteome</keyword>
<gene>
    <name evidence="5" type="ORF">TTHERM_00035520</name>
</gene>
<dbReference type="Proteomes" id="UP000009168">
    <property type="component" value="Unassembled WGS sequence"/>
</dbReference>
<dbReference type="GO" id="GO:0019441">
    <property type="term" value="P:L-tryptophan catabolic process to kynurenine"/>
    <property type="evidence" value="ECO:0007669"/>
    <property type="project" value="InterPro"/>
</dbReference>
<dbReference type="STRING" id="312017.Q22MG8"/>
<dbReference type="eggNOG" id="ENOG502QSE1">
    <property type="taxonomic scope" value="Eukaryota"/>
</dbReference>
<dbReference type="GeneID" id="7847251"/>
<dbReference type="GO" id="GO:0020037">
    <property type="term" value="F:heme binding"/>
    <property type="evidence" value="ECO:0007669"/>
    <property type="project" value="InterPro"/>
</dbReference>
<dbReference type="InterPro" id="IPR000898">
    <property type="entry name" value="Indolamine_dOase"/>
</dbReference>